<dbReference type="Gene3D" id="1.10.8.660">
    <property type="match status" value="1"/>
</dbReference>
<dbReference type="Pfam" id="PF00368">
    <property type="entry name" value="HMG-CoA_red"/>
    <property type="match status" value="1"/>
</dbReference>
<name>A0A387B1E2_9LACO</name>
<dbReference type="Gene3D" id="3.90.770.10">
    <property type="entry name" value="3-hydroxy-3-methylglutaryl-coenzyme A Reductase, Chain A, domain 2"/>
    <property type="match status" value="1"/>
</dbReference>
<dbReference type="GO" id="GO:0015936">
    <property type="term" value="P:coenzyme A metabolic process"/>
    <property type="evidence" value="ECO:0007669"/>
    <property type="project" value="InterPro"/>
</dbReference>
<dbReference type="GO" id="GO:0004420">
    <property type="term" value="F:hydroxymethylglutaryl-CoA reductase (NADPH) activity"/>
    <property type="evidence" value="ECO:0007669"/>
    <property type="project" value="InterPro"/>
</dbReference>
<dbReference type="InterPro" id="IPR009023">
    <property type="entry name" value="HMG_CoA_Rdtase_NAD(P)-bd_sf"/>
</dbReference>
<dbReference type="PANTHER" id="PTHR10572">
    <property type="entry name" value="3-HYDROXY-3-METHYLGLUTARYL-COENZYME A REDUCTASE"/>
    <property type="match status" value="1"/>
</dbReference>
<protein>
    <recommendedName>
        <fullName evidence="3">3-hydroxy-3-methylglutaryl coenzyme A reductase</fullName>
        <shortName evidence="3">HMG-CoA reductase</shortName>
        <ecNumber evidence="3">1.1.1.88</ecNumber>
    </recommendedName>
</protein>
<accession>A0A387B1E2</accession>
<dbReference type="PROSITE" id="PS50065">
    <property type="entry name" value="HMG_COA_REDUCTASE_4"/>
    <property type="match status" value="1"/>
</dbReference>
<dbReference type="RefSeq" id="WP_120784724.1">
    <property type="nucleotide sequence ID" value="NZ_CP032626.1"/>
</dbReference>
<comment type="pathway">
    <text evidence="3">Metabolic intermediate metabolism; (R)-mevalonate degradation; (S)-3-hydroxy-3-methylglutaryl-CoA from (R)-mevalonate: step 1/1.</text>
</comment>
<dbReference type="GO" id="GO:0140643">
    <property type="term" value="F:hydroxymethylglutaryl-CoA reductase (NADH) activity"/>
    <property type="evidence" value="ECO:0007669"/>
    <property type="project" value="UniProtKB-EC"/>
</dbReference>
<dbReference type="InterPro" id="IPR009029">
    <property type="entry name" value="HMG_CoA_Rdtase_sub-bd_dom_sf"/>
</dbReference>
<comment type="similarity">
    <text evidence="1 3">Belongs to the HMG-CoA reductase family.</text>
</comment>
<evidence type="ECO:0000256" key="1">
    <source>
        <dbReference type="ARBA" id="ARBA00007661"/>
    </source>
</evidence>
<dbReference type="NCBIfam" id="TIGR00532">
    <property type="entry name" value="HMG_CoA_R_NAD"/>
    <property type="match status" value="1"/>
</dbReference>
<keyword evidence="2 3" id="KW-0560">Oxidoreductase</keyword>
<evidence type="ECO:0000256" key="2">
    <source>
        <dbReference type="ARBA" id="ARBA00023002"/>
    </source>
</evidence>
<dbReference type="KEGG" id="abom:D7I45_05555"/>
<dbReference type="PANTHER" id="PTHR10572:SF24">
    <property type="entry name" value="3-HYDROXY-3-METHYLGLUTARYL-COENZYME A REDUCTASE"/>
    <property type="match status" value="1"/>
</dbReference>
<evidence type="ECO:0000313" key="5">
    <source>
        <dbReference type="Proteomes" id="UP000272003"/>
    </source>
</evidence>
<dbReference type="PRINTS" id="PR00071">
    <property type="entry name" value="HMGCOARDTASE"/>
</dbReference>
<dbReference type="InterPro" id="IPR002202">
    <property type="entry name" value="HMG_CoA_Rdtase"/>
</dbReference>
<dbReference type="InterPro" id="IPR004553">
    <property type="entry name" value="HMG_CoA_Rdtase_bac-typ"/>
</dbReference>
<gene>
    <name evidence="4" type="ORF">D7I45_05555</name>
</gene>
<comment type="catalytic activity">
    <reaction evidence="3">
        <text>(R)-mevalonate + 2 NAD(+) + CoA = (3S)-3-hydroxy-3-methylglutaryl-CoA + 2 NADH + 2 H(+)</text>
        <dbReference type="Rhea" id="RHEA:14833"/>
        <dbReference type="ChEBI" id="CHEBI:15378"/>
        <dbReference type="ChEBI" id="CHEBI:36464"/>
        <dbReference type="ChEBI" id="CHEBI:43074"/>
        <dbReference type="ChEBI" id="CHEBI:57287"/>
        <dbReference type="ChEBI" id="CHEBI:57540"/>
        <dbReference type="ChEBI" id="CHEBI:57945"/>
        <dbReference type="EC" id="1.1.1.88"/>
    </reaction>
</comment>
<keyword evidence="5" id="KW-1185">Reference proteome</keyword>
<dbReference type="InterPro" id="IPR023076">
    <property type="entry name" value="HMG_CoA_Rdtase_CS"/>
</dbReference>
<keyword evidence="3" id="KW-0520">NAD</keyword>
<dbReference type="EMBL" id="CP032626">
    <property type="protein sequence ID" value="AYF92960.1"/>
    <property type="molecule type" value="Genomic_DNA"/>
</dbReference>
<dbReference type="SUPFAM" id="SSF56542">
    <property type="entry name" value="Substrate-binding domain of HMG-CoA reductase"/>
    <property type="match status" value="1"/>
</dbReference>
<dbReference type="PROSITE" id="PS01192">
    <property type="entry name" value="HMG_COA_REDUCTASE_3"/>
    <property type="match status" value="1"/>
</dbReference>
<dbReference type="EC" id="1.1.1.88" evidence="3"/>
<dbReference type="Gene3D" id="3.30.70.420">
    <property type="entry name" value="Hydroxymethylglutaryl-CoA reductase, class I/II, NAD/NADP-binding domain"/>
    <property type="match status" value="1"/>
</dbReference>
<sequence>MSTFKHFYHRDYDQKLALLSDFANLSDSQVEQFKKDYSANNDNLIENYVTNYSLPEGVAVNFVVNHKNYVAPMVTEEPSVIAAASNGARLLSKNDSLTAEVLGHNLMGQIVVKTDEANLMMGFVRTHNDEMLDVANQAHPSILKYGGGAQRIRVRKLDEHYVSIDLFVNVGEAMGANMMNSMLETLASFVETRFPNQVLMSILSNYAEDCLVKVTGSVAFNQLGTGDISGKDVARKIEEASHIAQIDKYRATTHNKGIMNGVDAIVMAMGNDWRAVESSVHAYASRDGQYRGLSNWHRVDDKLVGEMTLPLSLGFVGGAVKVLPKVKINQQLATVQSKDELAKLVAAVGLSQNLAALKALVTEGIQKGHMNLQLNSLAMTAGAEPSEVSRLVTAMKHQNKKDLNSAKELLKQIRNNDEGE</sequence>
<organism evidence="4 5">
    <name type="scientific">Apilactobacillus bombintestini</name>
    <dbReference type="NCBI Taxonomy" id="2419772"/>
    <lineage>
        <taxon>Bacteria</taxon>
        <taxon>Bacillati</taxon>
        <taxon>Bacillota</taxon>
        <taxon>Bacilli</taxon>
        <taxon>Lactobacillales</taxon>
        <taxon>Lactobacillaceae</taxon>
        <taxon>Apilactobacillus</taxon>
    </lineage>
</organism>
<dbReference type="InterPro" id="IPR023074">
    <property type="entry name" value="HMG_CoA_Rdtase_cat_sf"/>
</dbReference>
<evidence type="ECO:0000313" key="4">
    <source>
        <dbReference type="EMBL" id="AYF92960.1"/>
    </source>
</evidence>
<dbReference type="UniPathway" id="UPA00257">
    <property type="reaction ID" value="UER00367"/>
</dbReference>
<evidence type="ECO:0000256" key="3">
    <source>
        <dbReference type="RuleBase" id="RU361219"/>
    </source>
</evidence>
<reference evidence="4 5" key="1">
    <citation type="submission" date="2018-09" db="EMBL/GenBank/DDBJ databases">
        <title>Genome sequencing of strain BHWM-4.</title>
        <authorList>
            <person name="Heo J."/>
            <person name="Kim S.-J."/>
            <person name="Kwon S.-W."/>
        </authorList>
    </citation>
    <scope>NUCLEOTIDE SEQUENCE [LARGE SCALE GENOMIC DNA]</scope>
    <source>
        <strain evidence="4 5">BHWM-4</strain>
    </source>
</reference>
<dbReference type="Proteomes" id="UP000272003">
    <property type="component" value="Chromosome"/>
</dbReference>
<dbReference type="SUPFAM" id="SSF55035">
    <property type="entry name" value="NAD-binding domain of HMG-CoA reductase"/>
    <property type="match status" value="1"/>
</dbReference>
<proteinExistence type="inferred from homology"/>
<dbReference type="CDD" id="cd00644">
    <property type="entry name" value="HMG-CoA_reductase_classII"/>
    <property type="match status" value="1"/>
</dbReference>
<dbReference type="AlphaFoldDB" id="A0A387B1E2"/>
<dbReference type="OrthoDB" id="9764892at2"/>